<name>A0AAD3D6U2_9STRA</name>
<dbReference type="SUPFAM" id="SSF50891">
    <property type="entry name" value="Cyclophilin-like"/>
    <property type="match status" value="1"/>
</dbReference>
<evidence type="ECO:0000256" key="1">
    <source>
        <dbReference type="SAM" id="Coils"/>
    </source>
</evidence>
<feature type="domain" description="Peptidase M11 gametolysin" evidence="4">
    <location>
        <begin position="954"/>
        <end position="1116"/>
    </location>
</feature>
<feature type="compositionally biased region" description="Basic and acidic residues" evidence="2">
    <location>
        <begin position="177"/>
        <end position="203"/>
    </location>
</feature>
<evidence type="ECO:0000313" key="5">
    <source>
        <dbReference type="EMBL" id="GFH58916.1"/>
    </source>
</evidence>
<feature type="compositionally biased region" description="Basic residues" evidence="2">
    <location>
        <begin position="237"/>
        <end position="248"/>
    </location>
</feature>
<sequence>MDSNQPKGMESSGSESSFNDEENIQVGASRREASSSVATETTDDRPFLGTERSARGRLMVNTTLLKGNKAVTTDSATNDLHEAMRKVKLDEEGTDDVSRLRRPSYSLRRPSVSGGNRRPSMSATHRRPSMSANNRRQSSALKTAGFDNDFRAAIAQVQEEDAMSPSSDEQESPAIISKERSDSEPAHRRPSRRESLMDHDYRAQRKKELKGRRCSFSQQVTVETFDANQENKTRQIPQRRRSSARRRNSFQDQLENKPKPSFNIDVNDIAEAIRQVKEEDSMGSKSASATSATSSRMGANVRRRGSIQNKLLPVEKSESSLRKLVSRDGDVSATNSTSGNSRISSAGMSARNIWNQKKKTSDLGVSDVESIDAFHNREDDNNSLAQSISNLSKGFSETAKNRMNWMHNSKYKDSNLDVMSEGSPKPKASIGDMTCNIDFGRQNSSRTVQTQESTSFRRNASARMFSDAIRRCSTLKLNASTLMQLFVVLTITISYAGYFKSESLHNSMKNVVHHNGIVRNEVSSMVANMQQTEDLVKKLQSEITDLYETNERLEEEVETGLYMQEENQKNAQNLLQNDHMQKRVLDLKSRGDNLTIEMKKLMDSIQLESYRQVLERFGNGPYEVKMEVSLPDEEKTRGSFTIEMFPLDKMPHSIHLFLEQVEHGLWDGHKFTTNAPHLLSAETEPSSFTAFEEKGLSSLVFPEYHAEHPHNKWTVGFSNIGPSFFINKEDNAEKHGPSLEDAIVESDAHPCFGFVSSGKEVLEKMFSLSTKDENSGFGLVSPIEIIQATVLDNGNTMDASDLHLKSKHFFDSSSHVVNRRANVFLNEEVDCTIYEVKGVKVDDEEHSPTYFRCIDELHDSSLYLIEDLPEDMMKTISSGESTLGVTEKAITNDETHGKVIHLQNRTPKLYNNLVQNRSGRSLNMARTTGTKQLLLVRVTFVESNGMLRQPKTTEDQLRNTVLGFTDVYTRCSGGKLSIIAAQGNNLNNGVLTVKINRNLSGMTWDVAEMFVSSHLQNLGIYSTTYDLVSYIFPDTVQFNGMAGLAYIGWYLSMFSDSWVMNKYIALHELGHNMGHDHSGLGDAVYGDKTGFMGQGDNFSTDVCFNGPKSWYMGWYADKQRYVDPSIRGFKGNMIGLDDYLEGNVGSSSDQLIVQITSRTQDSIYLMFNHNSGATSGNKSIGNRLAVTTQQKENSKSFLLALLDTNNSEYRTSNWNGSGSDLVVKVCSMSLESPCNANVIAYIDSPGLRMSCANSLNDGPDGDIPRDDSPPVCTEKLWYKYVHKIRKKTGVEVKKSCKWLAKLKARKPARAEFLCQRDGKGGNPKASEICCDTCSSF</sequence>
<feature type="region of interest" description="Disordered" evidence="2">
    <location>
        <begin position="85"/>
        <end position="349"/>
    </location>
</feature>
<feature type="coiled-coil region" evidence="1">
    <location>
        <begin position="522"/>
        <end position="556"/>
    </location>
</feature>
<dbReference type="Gene3D" id="2.40.100.10">
    <property type="entry name" value="Cyclophilin-like"/>
    <property type="match status" value="1"/>
</dbReference>
<accession>A0AAD3D6U2</accession>
<evidence type="ECO:0000259" key="4">
    <source>
        <dbReference type="Pfam" id="PF05548"/>
    </source>
</evidence>
<feature type="compositionally biased region" description="Polar residues" evidence="2">
    <location>
        <begin position="1"/>
        <end position="17"/>
    </location>
</feature>
<dbReference type="SUPFAM" id="SSF55486">
    <property type="entry name" value="Metalloproteases ('zincins'), catalytic domain"/>
    <property type="match status" value="1"/>
</dbReference>
<organism evidence="5 6">
    <name type="scientific">Chaetoceros tenuissimus</name>
    <dbReference type="NCBI Taxonomy" id="426638"/>
    <lineage>
        <taxon>Eukaryota</taxon>
        <taxon>Sar</taxon>
        <taxon>Stramenopiles</taxon>
        <taxon>Ochrophyta</taxon>
        <taxon>Bacillariophyta</taxon>
        <taxon>Coscinodiscophyceae</taxon>
        <taxon>Chaetocerotophycidae</taxon>
        <taxon>Chaetocerotales</taxon>
        <taxon>Chaetocerotaceae</taxon>
        <taxon>Chaetoceros</taxon>
    </lineage>
</organism>
<feature type="region of interest" description="Disordered" evidence="2">
    <location>
        <begin position="1"/>
        <end position="61"/>
    </location>
</feature>
<feature type="compositionally biased region" description="Basic residues" evidence="2">
    <location>
        <begin position="204"/>
        <end position="213"/>
    </location>
</feature>
<dbReference type="InterPro" id="IPR008752">
    <property type="entry name" value="Peptidase_M11"/>
</dbReference>
<feature type="compositionally biased region" description="Low complexity" evidence="2">
    <location>
        <begin position="283"/>
        <end position="299"/>
    </location>
</feature>
<dbReference type="EMBL" id="BLLK01000062">
    <property type="protein sequence ID" value="GFH58916.1"/>
    <property type="molecule type" value="Genomic_DNA"/>
</dbReference>
<dbReference type="GO" id="GO:0003755">
    <property type="term" value="F:peptidyl-prolyl cis-trans isomerase activity"/>
    <property type="evidence" value="ECO:0007669"/>
    <property type="project" value="InterPro"/>
</dbReference>
<evidence type="ECO:0008006" key="7">
    <source>
        <dbReference type="Google" id="ProtNLM"/>
    </source>
</evidence>
<protein>
    <recommendedName>
        <fullName evidence="7">Peptidase M11 gametolysin domain-containing protein</fullName>
    </recommendedName>
</protein>
<feature type="compositionally biased region" description="Basic and acidic residues" evidence="2">
    <location>
        <begin position="313"/>
        <end position="330"/>
    </location>
</feature>
<keyword evidence="6" id="KW-1185">Reference proteome</keyword>
<feature type="domain" description="PPIase cyclophilin-type" evidence="3">
    <location>
        <begin position="636"/>
        <end position="773"/>
    </location>
</feature>
<feature type="compositionally biased region" description="Low complexity" evidence="2">
    <location>
        <begin position="103"/>
        <end position="113"/>
    </location>
</feature>
<feature type="compositionally biased region" description="Basic and acidic residues" evidence="2">
    <location>
        <begin position="85"/>
        <end position="99"/>
    </location>
</feature>
<keyword evidence="1" id="KW-0175">Coiled coil</keyword>
<comment type="caution">
    <text evidence="5">The sequence shown here is derived from an EMBL/GenBank/DDBJ whole genome shotgun (WGS) entry which is preliminary data.</text>
</comment>
<evidence type="ECO:0000256" key="2">
    <source>
        <dbReference type="SAM" id="MobiDB-lite"/>
    </source>
</evidence>
<feature type="compositionally biased region" description="Polar residues" evidence="2">
    <location>
        <begin position="332"/>
        <end position="349"/>
    </location>
</feature>
<proteinExistence type="predicted"/>
<evidence type="ECO:0000313" key="6">
    <source>
        <dbReference type="Proteomes" id="UP001054902"/>
    </source>
</evidence>
<dbReference type="InterPro" id="IPR002130">
    <property type="entry name" value="Cyclophilin-type_PPIase_dom"/>
</dbReference>
<dbReference type="Pfam" id="PF00160">
    <property type="entry name" value="Pro_isomerase"/>
    <property type="match status" value="1"/>
</dbReference>
<dbReference type="Pfam" id="PF05548">
    <property type="entry name" value="Peptidase_M11"/>
    <property type="match status" value="1"/>
</dbReference>
<evidence type="ECO:0000259" key="3">
    <source>
        <dbReference type="Pfam" id="PF00160"/>
    </source>
</evidence>
<reference evidence="5 6" key="1">
    <citation type="journal article" date="2021" name="Sci. Rep.">
        <title>The genome of the diatom Chaetoceros tenuissimus carries an ancient integrated fragment of an extant virus.</title>
        <authorList>
            <person name="Hongo Y."/>
            <person name="Kimura K."/>
            <person name="Takaki Y."/>
            <person name="Yoshida Y."/>
            <person name="Baba S."/>
            <person name="Kobayashi G."/>
            <person name="Nagasaki K."/>
            <person name="Hano T."/>
            <person name="Tomaru Y."/>
        </authorList>
    </citation>
    <scope>NUCLEOTIDE SEQUENCE [LARGE SCALE GENOMIC DNA]</scope>
    <source>
        <strain evidence="5 6">NIES-3715</strain>
    </source>
</reference>
<gene>
    <name evidence="5" type="ORF">CTEN210_15392</name>
</gene>
<feature type="compositionally biased region" description="Polar residues" evidence="2">
    <location>
        <begin position="130"/>
        <end position="141"/>
    </location>
</feature>
<feature type="compositionally biased region" description="Polar residues" evidence="2">
    <location>
        <begin position="215"/>
        <end position="236"/>
    </location>
</feature>
<dbReference type="InterPro" id="IPR029000">
    <property type="entry name" value="Cyclophilin-like_dom_sf"/>
</dbReference>
<dbReference type="Proteomes" id="UP001054902">
    <property type="component" value="Unassembled WGS sequence"/>
</dbReference>